<feature type="region of interest" description="Disordered" evidence="1">
    <location>
        <begin position="1"/>
        <end position="87"/>
    </location>
</feature>
<dbReference type="EMBL" id="JAAALK010000283">
    <property type="protein sequence ID" value="KAG8072279.1"/>
    <property type="molecule type" value="Genomic_DNA"/>
</dbReference>
<dbReference type="PANTHER" id="PTHR33544">
    <property type="entry name" value="DUF4005 DOMAIN-CONTAINING PROTEIN-RELATED"/>
    <property type="match status" value="1"/>
</dbReference>
<reference evidence="2" key="2">
    <citation type="submission" date="2021-02" db="EMBL/GenBank/DDBJ databases">
        <authorList>
            <person name="Kimball J.A."/>
            <person name="Haas M.W."/>
            <person name="Macchietto M."/>
            <person name="Kono T."/>
            <person name="Duquette J."/>
            <person name="Shao M."/>
        </authorList>
    </citation>
    <scope>NUCLEOTIDE SEQUENCE</scope>
    <source>
        <tissue evidence="2">Fresh leaf tissue</tissue>
    </source>
</reference>
<feature type="compositionally biased region" description="Low complexity" evidence="1">
    <location>
        <begin position="1"/>
        <end position="15"/>
    </location>
</feature>
<gene>
    <name evidence="2" type="ORF">GUJ93_ZPchr0006g45021</name>
</gene>
<dbReference type="Proteomes" id="UP000729402">
    <property type="component" value="Unassembled WGS sequence"/>
</dbReference>
<evidence type="ECO:0000256" key="1">
    <source>
        <dbReference type="SAM" id="MobiDB-lite"/>
    </source>
</evidence>
<name>A0A8J5T8G8_ZIZPA</name>
<dbReference type="InterPro" id="IPR040344">
    <property type="entry name" value="At3g17950-like"/>
</dbReference>
<protein>
    <submittedName>
        <fullName evidence="2">Uncharacterized protein</fullName>
    </submittedName>
</protein>
<proteinExistence type="predicted"/>
<comment type="caution">
    <text evidence="2">The sequence shown here is derived from an EMBL/GenBank/DDBJ whole genome shotgun (WGS) entry which is preliminary data.</text>
</comment>
<dbReference type="AlphaFoldDB" id="A0A8J5T8G8"/>
<organism evidence="2 3">
    <name type="scientific">Zizania palustris</name>
    <name type="common">Northern wild rice</name>
    <dbReference type="NCBI Taxonomy" id="103762"/>
    <lineage>
        <taxon>Eukaryota</taxon>
        <taxon>Viridiplantae</taxon>
        <taxon>Streptophyta</taxon>
        <taxon>Embryophyta</taxon>
        <taxon>Tracheophyta</taxon>
        <taxon>Spermatophyta</taxon>
        <taxon>Magnoliopsida</taxon>
        <taxon>Liliopsida</taxon>
        <taxon>Poales</taxon>
        <taxon>Poaceae</taxon>
        <taxon>BOP clade</taxon>
        <taxon>Oryzoideae</taxon>
        <taxon>Oryzeae</taxon>
        <taxon>Zizaniinae</taxon>
        <taxon>Zizania</taxon>
    </lineage>
</organism>
<dbReference type="PANTHER" id="PTHR33544:SF13">
    <property type="entry name" value="OS02G0733400 PROTEIN"/>
    <property type="match status" value="1"/>
</dbReference>
<evidence type="ECO:0000313" key="3">
    <source>
        <dbReference type="Proteomes" id="UP000729402"/>
    </source>
</evidence>
<feature type="compositionally biased region" description="Basic and acidic residues" evidence="1">
    <location>
        <begin position="49"/>
        <end position="65"/>
    </location>
</feature>
<keyword evidence="3" id="KW-1185">Reference proteome</keyword>
<evidence type="ECO:0000313" key="2">
    <source>
        <dbReference type="EMBL" id="KAG8072279.1"/>
    </source>
</evidence>
<feature type="compositionally biased region" description="Basic residues" evidence="1">
    <location>
        <begin position="78"/>
        <end position="87"/>
    </location>
</feature>
<accession>A0A8J5T8G8</accession>
<sequence length="87" mass="9750">MIPTSPSAETSPSSSDVDTESTGSFFRDRSTTLGTLMGVSFADTEEQEEQQREATPDGGGEEREMPPAAAAEVEDGRRWRRRWRRKR</sequence>
<reference evidence="2" key="1">
    <citation type="journal article" date="2021" name="bioRxiv">
        <title>Whole Genome Assembly and Annotation of Northern Wild Rice, Zizania palustris L., Supports a Whole Genome Duplication in the Zizania Genus.</title>
        <authorList>
            <person name="Haas M."/>
            <person name="Kono T."/>
            <person name="Macchietto M."/>
            <person name="Millas R."/>
            <person name="McGilp L."/>
            <person name="Shao M."/>
            <person name="Duquette J."/>
            <person name="Hirsch C.N."/>
            <person name="Kimball J."/>
        </authorList>
    </citation>
    <scope>NUCLEOTIDE SEQUENCE</scope>
    <source>
        <tissue evidence="2">Fresh leaf tissue</tissue>
    </source>
</reference>